<evidence type="ECO:0000313" key="2">
    <source>
        <dbReference type="Proteomes" id="UP000035062"/>
    </source>
</evidence>
<evidence type="ECO:0000313" key="1">
    <source>
        <dbReference type="EMBL" id="EIW88644.1"/>
    </source>
</evidence>
<organism evidence="1 2">
    <name type="scientific">Alishewanella agri BL06</name>
    <dbReference type="NCBI Taxonomy" id="1195246"/>
    <lineage>
        <taxon>Bacteria</taxon>
        <taxon>Pseudomonadati</taxon>
        <taxon>Pseudomonadota</taxon>
        <taxon>Gammaproteobacteria</taxon>
        <taxon>Alteromonadales</taxon>
        <taxon>Alteromonadaceae</taxon>
        <taxon>Alishewanella</taxon>
    </lineage>
</organism>
<dbReference type="PATRIC" id="fig|1195246.3.peg.2085"/>
<comment type="caution">
    <text evidence="1">The sequence shown here is derived from an EMBL/GenBank/DDBJ whole genome shotgun (WGS) entry which is preliminary data.</text>
</comment>
<name>I9P1M0_9ALTE</name>
<protein>
    <submittedName>
        <fullName evidence="1">Uncharacterized protein</fullName>
    </submittedName>
</protein>
<dbReference type="STRING" id="1195246.AGRI_10531"/>
<dbReference type="Proteomes" id="UP000035062">
    <property type="component" value="Unassembled WGS sequence"/>
</dbReference>
<proteinExistence type="predicted"/>
<dbReference type="EMBL" id="AKKU01000017">
    <property type="protein sequence ID" value="EIW88644.1"/>
    <property type="molecule type" value="Genomic_DNA"/>
</dbReference>
<dbReference type="RefSeq" id="WP_008984941.1">
    <property type="nucleotide sequence ID" value="NZ_AKKU01000017.1"/>
</dbReference>
<accession>I9P1M0</accession>
<dbReference type="AlphaFoldDB" id="I9P1M0"/>
<keyword evidence="2" id="KW-1185">Reference proteome</keyword>
<gene>
    <name evidence="1" type="ORF">AGRI_10531</name>
</gene>
<sequence>MHKFIENEEIRLPYEEEVNGYTIFIDVNPDRWRGGSVWSVCKGGVELDSGLAFDVTDAIGSANNTIDALVSFLRS</sequence>
<reference evidence="1 2" key="1">
    <citation type="journal article" date="2012" name="J. Bacteriol.">
        <title>Genome Sequence of Pectin-Degrading Alishewanella agri, Isolated from Landfill Soil.</title>
        <authorList>
            <person name="Kim J."/>
            <person name="Jung J."/>
            <person name="Sung J.S."/>
            <person name="Chun J."/>
            <person name="Park W."/>
        </authorList>
    </citation>
    <scope>NUCLEOTIDE SEQUENCE [LARGE SCALE GENOMIC DNA]</scope>
    <source>
        <strain evidence="1 2">BL06</strain>
    </source>
</reference>
<dbReference type="eggNOG" id="ENOG502ZV1W">
    <property type="taxonomic scope" value="Bacteria"/>
</dbReference>